<reference evidence="2" key="1">
    <citation type="journal article" date="2022" name="Mol. Ecol. Resour.">
        <title>The genomes of chicory, endive, great burdock and yacon provide insights into Asteraceae palaeo-polyploidization history and plant inulin production.</title>
        <authorList>
            <person name="Fan W."/>
            <person name="Wang S."/>
            <person name="Wang H."/>
            <person name="Wang A."/>
            <person name="Jiang F."/>
            <person name="Liu H."/>
            <person name="Zhao H."/>
            <person name="Xu D."/>
            <person name="Zhang Y."/>
        </authorList>
    </citation>
    <scope>NUCLEOTIDE SEQUENCE [LARGE SCALE GENOMIC DNA]</scope>
    <source>
        <strain evidence="2">cv. Niubang</strain>
    </source>
</reference>
<evidence type="ECO:0000313" key="1">
    <source>
        <dbReference type="EMBL" id="KAI3757636.1"/>
    </source>
</evidence>
<evidence type="ECO:0000313" key="2">
    <source>
        <dbReference type="Proteomes" id="UP001055879"/>
    </source>
</evidence>
<gene>
    <name evidence="1" type="ORF">L6452_05179</name>
</gene>
<dbReference type="EMBL" id="CM042048">
    <property type="protein sequence ID" value="KAI3757636.1"/>
    <property type="molecule type" value="Genomic_DNA"/>
</dbReference>
<name>A0ACB9EFU5_ARCLA</name>
<proteinExistence type="predicted"/>
<organism evidence="1 2">
    <name type="scientific">Arctium lappa</name>
    <name type="common">Greater burdock</name>
    <name type="synonym">Lappa major</name>
    <dbReference type="NCBI Taxonomy" id="4217"/>
    <lineage>
        <taxon>Eukaryota</taxon>
        <taxon>Viridiplantae</taxon>
        <taxon>Streptophyta</taxon>
        <taxon>Embryophyta</taxon>
        <taxon>Tracheophyta</taxon>
        <taxon>Spermatophyta</taxon>
        <taxon>Magnoliopsida</taxon>
        <taxon>eudicotyledons</taxon>
        <taxon>Gunneridae</taxon>
        <taxon>Pentapetalae</taxon>
        <taxon>asterids</taxon>
        <taxon>campanulids</taxon>
        <taxon>Asterales</taxon>
        <taxon>Asteraceae</taxon>
        <taxon>Carduoideae</taxon>
        <taxon>Cardueae</taxon>
        <taxon>Arctiinae</taxon>
        <taxon>Arctium</taxon>
    </lineage>
</organism>
<protein>
    <submittedName>
        <fullName evidence="1">Uncharacterized protein</fullName>
    </submittedName>
</protein>
<reference evidence="1 2" key="2">
    <citation type="journal article" date="2022" name="Mol. Ecol. Resour.">
        <title>The genomes of chicory, endive, great burdock and yacon provide insights into Asteraceae paleo-polyploidization history and plant inulin production.</title>
        <authorList>
            <person name="Fan W."/>
            <person name="Wang S."/>
            <person name="Wang H."/>
            <person name="Wang A."/>
            <person name="Jiang F."/>
            <person name="Liu H."/>
            <person name="Zhao H."/>
            <person name="Xu D."/>
            <person name="Zhang Y."/>
        </authorList>
    </citation>
    <scope>NUCLEOTIDE SEQUENCE [LARGE SCALE GENOMIC DNA]</scope>
    <source>
        <strain evidence="2">cv. Niubang</strain>
    </source>
</reference>
<accession>A0ACB9EFU5</accession>
<keyword evidence="2" id="KW-1185">Reference proteome</keyword>
<dbReference type="Proteomes" id="UP001055879">
    <property type="component" value="Linkage Group LG02"/>
</dbReference>
<comment type="caution">
    <text evidence="1">The sequence shown here is derived from an EMBL/GenBank/DDBJ whole genome shotgun (WGS) entry which is preliminary data.</text>
</comment>
<sequence length="536" mass="63421">MQQVIMNDRSSSSSSSFSRFRSGGIYRHFAHTIWPPLLRAYKHPVSVRLLFFAVCFFVFILVSTRFFFRPTISPVTQISVTSMVTTTTFHRHKPEFPLNCSLPNLTQTCPHDYYPKTFQIHHQKHNSVTCPEFFRWIHEDLRPWAETGITKEMVERAKSKASFRLVILKGRVYIERYRKPPQTRDLFTLWGFLQLLRRYPGKVPDLDLMFDCFDYPLVEKKDHLSVAPRPLFRYCGDDYTFDIVFPDWSFWGWAEINIKPWESLLKDLDQGNKRTKWIDRDPYAYWKGNPFFAKHRKDLLKCNVSDTHDWNARLYVQDWIRESQQVFKESHLANQCTHRYKIYIEGSAWSVSEKYILACDSVTLMVKPYYYDFFTRGLMPVHHYWPVRMDDKCRSIKFAVDWGNNHKQKAKRIGKAGSRFIQEDLKMDHVYDYMFHLLNGYSKLLKYMPVVPRNAIELCSEIMACNSQGLAKKFMEESIVKGPADVSPCTMPPPYDPQTLNSILERKVNSILNKLKNGKKTSLENIHFKIFVQIHK</sequence>